<feature type="region of interest" description="Disordered" evidence="1">
    <location>
        <begin position="85"/>
        <end position="109"/>
    </location>
</feature>
<dbReference type="Proteomes" id="UP001232148">
    <property type="component" value="Unassembled WGS sequence"/>
</dbReference>
<gene>
    <name evidence="2" type="ORF">LX32DRAFT_4241</name>
</gene>
<evidence type="ECO:0000313" key="2">
    <source>
        <dbReference type="EMBL" id="KAK2035665.1"/>
    </source>
</evidence>
<keyword evidence="3" id="KW-1185">Reference proteome</keyword>
<proteinExistence type="predicted"/>
<accession>A0AAD9HUV7</accession>
<name>A0AAD9HUV7_9PEZI</name>
<reference evidence="2" key="1">
    <citation type="submission" date="2021-06" db="EMBL/GenBank/DDBJ databases">
        <title>Comparative genomics, transcriptomics and evolutionary studies reveal genomic signatures of adaptation to plant cell wall in hemibiotrophic fungi.</title>
        <authorList>
            <consortium name="DOE Joint Genome Institute"/>
            <person name="Baroncelli R."/>
            <person name="Diaz J.F."/>
            <person name="Benocci T."/>
            <person name="Peng M."/>
            <person name="Battaglia E."/>
            <person name="Haridas S."/>
            <person name="Andreopoulos W."/>
            <person name="Labutti K."/>
            <person name="Pangilinan J."/>
            <person name="Floch G.L."/>
            <person name="Makela M.R."/>
            <person name="Henrissat B."/>
            <person name="Grigoriev I.V."/>
            <person name="Crouch J.A."/>
            <person name="De Vries R.P."/>
            <person name="Sukno S.A."/>
            <person name="Thon M.R."/>
        </authorList>
    </citation>
    <scope>NUCLEOTIDE SEQUENCE</scope>
    <source>
        <strain evidence="2">MAFF235873</strain>
    </source>
</reference>
<dbReference type="EMBL" id="MU842808">
    <property type="protein sequence ID" value="KAK2035665.1"/>
    <property type="molecule type" value="Genomic_DNA"/>
</dbReference>
<dbReference type="AlphaFoldDB" id="A0AAD9HUV7"/>
<protein>
    <submittedName>
        <fullName evidence="2">Uncharacterized protein</fullName>
    </submittedName>
</protein>
<sequence length="162" mass="18028">MSLFSPLSIHYLTSPHLTSPHSSLLTHHQSLTHSLFSTAACIVSLSILPCPTIFSPHRQCPSWWCPMSCHTIIWPSPHILQPLPSIHPSPANKQTEKQNKKSSSSSINSPFYPSVTPTCLPPFRCPWCAFRSPTNTQSNLLADSHPDRETWHVKSKQALSLG</sequence>
<evidence type="ECO:0000256" key="1">
    <source>
        <dbReference type="SAM" id="MobiDB-lite"/>
    </source>
</evidence>
<evidence type="ECO:0000313" key="3">
    <source>
        <dbReference type="Proteomes" id="UP001232148"/>
    </source>
</evidence>
<comment type="caution">
    <text evidence="2">The sequence shown here is derived from an EMBL/GenBank/DDBJ whole genome shotgun (WGS) entry which is preliminary data.</text>
</comment>
<organism evidence="2 3">
    <name type="scientific">Colletotrichum zoysiae</name>
    <dbReference type="NCBI Taxonomy" id="1216348"/>
    <lineage>
        <taxon>Eukaryota</taxon>
        <taxon>Fungi</taxon>
        <taxon>Dikarya</taxon>
        <taxon>Ascomycota</taxon>
        <taxon>Pezizomycotina</taxon>
        <taxon>Sordariomycetes</taxon>
        <taxon>Hypocreomycetidae</taxon>
        <taxon>Glomerellales</taxon>
        <taxon>Glomerellaceae</taxon>
        <taxon>Colletotrichum</taxon>
        <taxon>Colletotrichum graminicola species complex</taxon>
    </lineage>
</organism>